<dbReference type="Gene3D" id="3.30.2220.30">
    <property type="match status" value="1"/>
</dbReference>
<proteinExistence type="predicted"/>
<reference evidence="1 2" key="1">
    <citation type="submission" date="2018-08" db="EMBL/GenBank/DDBJ databases">
        <title>A genome reference for cultivated species of the human gut microbiota.</title>
        <authorList>
            <person name="Zou Y."/>
            <person name="Xue W."/>
            <person name="Luo G."/>
        </authorList>
    </citation>
    <scope>NUCLEOTIDE SEQUENCE [LARGE SCALE GENOMIC DNA]</scope>
    <source>
        <strain evidence="1 2">AM43-11</strain>
    </source>
</reference>
<dbReference type="InterPro" id="IPR038559">
    <property type="entry name" value="XkdN-like_sf"/>
</dbReference>
<gene>
    <name evidence="1" type="ORF">DW927_02945</name>
</gene>
<evidence type="ECO:0008006" key="3">
    <source>
        <dbReference type="Google" id="ProtNLM"/>
    </source>
</evidence>
<accession>A0A3R6CJ66</accession>
<comment type="caution">
    <text evidence="1">The sequence shown here is derived from an EMBL/GenBank/DDBJ whole genome shotgun (WGS) entry which is preliminary data.</text>
</comment>
<protein>
    <recommendedName>
        <fullName evidence="3">Phage XkdN-like protein</fullName>
    </recommendedName>
</protein>
<dbReference type="InterPro" id="IPR014986">
    <property type="entry name" value="XkdN-like"/>
</dbReference>
<evidence type="ECO:0000313" key="1">
    <source>
        <dbReference type="EMBL" id="RHA69783.1"/>
    </source>
</evidence>
<dbReference type="RefSeq" id="WP_118590229.1">
    <property type="nucleotide sequence ID" value="NZ_QSFP01000002.1"/>
</dbReference>
<dbReference type="AlphaFoldDB" id="A0A3R6CJ66"/>
<evidence type="ECO:0000313" key="2">
    <source>
        <dbReference type="Proteomes" id="UP000284465"/>
    </source>
</evidence>
<dbReference type="EMBL" id="QSFP01000002">
    <property type="protein sequence ID" value="RHA69783.1"/>
    <property type="molecule type" value="Genomic_DNA"/>
</dbReference>
<dbReference type="Pfam" id="PF08890">
    <property type="entry name" value="Phage_TAC_5"/>
    <property type="match status" value="1"/>
</dbReference>
<sequence>MSEFSRFMKANKKVKANQKYAPTASLTDTDGKPLLWEFRQITSRENEELRNACTVEVPVTGKPNMYRPRLNTEKYLSKMMAAATVYPDLYDAELQDSYGVKTPEDLLYAMVDGAGEFQMFEVWMQKFQGFDKSFNDLVDEAKN</sequence>
<organism evidence="1 2">
    <name type="scientific">Roseburia intestinalis</name>
    <dbReference type="NCBI Taxonomy" id="166486"/>
    <lineage>
        <taxon>Bacteria</taxon>
        <taxon>Bacillati</taxon>
        <taxon>Bacillota</taxon>
        <taxon>Clostridia</taxon>
        <taxon>Lachnospirales</taxon>
        <taxon>Lachnospiraceae</taxon>
        <taxon>Roseburia</taxon>
    </lineage>
</organism>
<name>A0A3R6CJ66_9FIRM</name>
<dbReference type="Proteomes" id="UP000284465">
    <property type="component" value="Unassembled WGS sequence"/>
</dbReference>